<name>A0A117MK27_9ACTN</name>
<feature type="transmembrane region" description="Helical" evidence="1">
    <location>
        <begin position="36"/>
        <end position="56"/>
    </location>
</feature>
<keyword evidence="3" id="KW-1185">Reference proteome</keyword>
<gene>
    <name evidence="2" type="ORF">ADL15_50075</name>
</gene>
<dbReference type="EMBL" id="LLZH01000349">
    <property type="protein sequence ID" value="KUL21732.1"/>
    <property type="molecule type" value="Genomic_DNA"/>
</dbReference>
<sequence>MPSRTRLSPWAWYLVVGTGMIVAFVVATVAGAPPVVYGLLFQACFACGLAGLLVGIRLHRPTSWWPRVLSVCLALGLVAGFLPGIITGTTPPGPGPADVLYLFVYMLGAFAMVLILRRRTPGWDLPGLIDAAILTVAAGLLCWVYLIGPTVGDTGATAATRLVSAAYPLGDLLLLALGARLVLSTPTNSVAVRALVGYLVLTVAPDVMHGIPFFSSEGIGALVIAVL</sequence>
<evidence type="ECO:0000313" key="2">
    <source>
        <dbReference type="EMBL" id="KUL21732.1"/>
    </source>
</evidence>
<keyword evidence="1" id="KW-0812">Transmembrane</keyword>
<keyword evidence="1" id="KW-1133">Transmembrane helix</keyword>
<accession>A0A117MK27</accession>
<feature type="transmembrane region" description="Helical" evidence="1">
    <location>
        <begin position="128"/>
        <end position="146"/>
    </location>
</feature>
<feature type="transmembrane region" description="Helical" evidence="1">
    <location>
        <begin position="68"/>
        <end position="87"/>
    </location>
</feature>
<evidence type="ECO:0000313" key="3">
    <source>
        <dbReference type="Proteomes" id="UP000053244"/>
    </source>
</evidence>
<proteinExistence type="predicted"/>
<reference evidence="2 3" key="1">
    <citation type="submission" date="2015-10" db="EMBL/GenBank/DDBJ databases">
        <authorList>
            <person name="Gilbert D.G."/>
        </authorList>
    </citation>
    <scope>NUCLEOTIDE SEQUENCE [LARGE SCALE GENOMIC DNA]</scope>
    <source>
        <strain evidence="2 3">NRRL B-16712</strain>
    </source>
</reference>
<dbReference type="RefSeq" id="WP_067708407.1">
    <property type="nucleotide sequence ID" value="NZ_LLZH01000349.1"/>
</dbReference>
<organism evidence="2 3">
    <name type="scientific">Actinoplanes awajinensis subsp. mycoplanecinus</name>
    <dbReference type="NCBI Taxonomy" id="135947"/>
    <lineage>
        <taxon>Bacteria</taxon>
        <taxon>Bacillati</taxon>
        <taxon>Actinomycetota</taxon>
        <taxon>Actinomycetes</taxon>
        <taxon>Micromonosporales</taxon>
        <taxon>Micromonosporaceae</taxon>
        <taxon>Actinoplanes</taxon>
    </lineage>
</organism>
<feature type="transmembrane region" description="Helical" evidence="1">
    <location>
        <begin position="12"/>
        <end position="30"/>
    </location>
</feature>
<evidence type="ECO:0008006" key="4">
    <source>
        <dbReference type="Google" id="ProtNLM"/>
    </source>
</evidence>
<evidence type="ECO:0000256" key="1">
    <source>
        <dbReference type="SAM" id="Phobius"/>
    </source>
</evidence>
<dbReference type="AlphaFoldDB" id="A0A117MK27"/>
<comment type="caution">
    <text evidence="2">The sequence shown here is derived from an EMBL/GenBank/DDBJ whole genome shotgun (WGS) entry which is preliminary data.</text>
</comment>
<protein>
    <recommendedName>
        <fullName evidence="4">GGDEF domain-containing protein</fullName>
    </recommendedName>
</protein>
<feature type="transmembrane region" description="Helical" evidence="1">
    <location>
        <begin position="166"/>
        <end position="183"/>
    </location>
</feature>
<keyword evidence="1" id="KW-0472">Membrane</keyword>
<dbReference type="Proteomes" id="UP000053244">
    <property type="component" value="Unassembled WGS sequence"/>
</dbReference>
<feature type="transmembrane region" description="Helical" evidence="1">
    <location>
        <begin position="99"/>
        <end position="116"/>
    </location>
</feature>
<feature type="transmembrane region" description="Helical" evidence="1">
    <location>
        <begin position="195"/>
        <end position="214"/>
    </location>
</feature>